<dbReference type="Proteomes" id="UP000789901">
    <property type="component" value="Unassembled WGS sequence"/>
</dbReference>
<evidence type="ECO:0000313" key="2">
    <source>
        <dbReference type="EMBL" id="CAG8847371.1"/>
    </source>
</evidence>
<feature type="non-terminal residue" evidence="2">
    <location>
        <position position="1"/>
    </location>
</feature>
<gene>
    <name evidence="2" type="ORF">GMARGA_LOCUS38633</name>
</gene>
<reference evidence="2 3" key="1">
    <citation type="submission" date="2021-06" db="EMBL/GenBank/DDBJ databases">
        <authorList>
            <person name="Kallberg Y."/>
            <person name="Tangrot J."/>
            <person name="Rosling A."/>
        </authorList>
    </citation>
    <scope>NUCLEOTIDE SEQUENCE [LARGE SCALE GENOMIC DNA]</scope>
    <source>
        <strain evidence="2 3">120-4 pot B 10/14</strain>
    </source>
</reference>
<dbReference type="EMBL" id="CAJVQB010087358">
    <property type="protein sequence ID" value="CAG8847371.1"/>
    <property type="molecule type" value="Genomic_DNA"/>
</dbReference>
<evidence type="ECO:0000313" key="3">
    <source>
        <dbReference type="Proteomes" id="UP000789901"/>
    </source>
</evidence>
<feature type="region of interest" description="Disordered" evidence="1">
    <location>
        <begin position="17"/>
        <end position="45"/>
    </location>
</feature>
<accession>A0ABN7X3Q3</accession>
<organism evidence="2 3">
    <name type="scientific">Gigaspora margarita</name>
    <dbReference type="NCBI Taxonomy" id="4874"/>
    <lineage>
        <taxon>Eukaryota</taxon>
        <taxon>Fungi</taxon>
        <taxon>Fungi incertae sedis</taxon>
        <taxon>Mucoromycota</taxon>
        <taxon>Glomeromycotina</taxon>
        <taxon>Glomeromycetes</taxon>
        <taxon>Diversisporales</taxon>
        <taxon>Gigasporaceae</taxon>
        <taxon>Gigaspora</taxon>
    </lineage>
</organism>
<proteinExistence type="predicted"/>
<feature type="non-terminal residue" evidence="2">
    <location>
        <position position="45"/>
    </location>
</feature>
<keyword evidence="3" id="KW-1185">Reference proteome</keyword>
<name>A0ABN7X3Q3_GIGMA</name>
<sequence>IAGEKAQNPIIIRDLLPKPFGDSNNGLSTSPSEDITTKIGQVSGT</sequence>
<feature type="compositionally biased region" description="Polar residues" evidence="1">
    <location>
        <begin position="22"/>
        <end position="45"/>
    </location>
</feature>
<evidence type="ECO:0000256" key="1">
    <source>
        <dbReference type="SAM" id="MobiDB-lite"/>
    </source>
</evidence>
<comment type="caution">
    <text evidence="2">The sequence shown here is derived from an EMBL/GenBank/DDBJ whole genome shotgun (WGS) entry which is preliminary data.</text>
</comment>
<protein>
    <submittedName>
        <fullName evidence="2">24760_t:CDS:1</fullName>
    </submittedName>
</protein>